<dbReference type="Proteomes" id="UP000054845">
    <property type="component" value="Unassembled WGS sequence"/>
</dbReference>
<evidence type="ECO:0000313" key="1">
    <source>
        <dbReference type="EMBL" id="CEH15388.1"/>
    </source>
</evidence>
<accession>A0A0P1BH58</accession>
<evidence type="ECO:0000313" key="2">
    <source>
        <dbReference type="Proteomes" id="UP000054845"/>
    </source>
</evidence>
<keyword evidence="2" id="KW-1185">Reference proteome</keyword>
<protein>
    <submittedName>
        <fullName evidence="1">Uncharacterized protein</fullName>
    </submittedName>
</protein>
<dbReference type="AlphaFoldDB" id="A0A0P1BH58"/>
<dbReference type="EMBL" id="CCYA01000260">
    <property type="protein sequence ID" value="CEH15388.1"/>
    <property type="molecule type" value="Genomic_DNA"/>
</dbReference>
<name>A0A0P1BH58_9BASI</name>
<sequence length="78" mass="8336">MIASVAMTTHMSPDPDTCDVLNCFLLQNGKPALPTKPRRTTLANVRQSNELQGQGGCSATCPAVENISLPLYKGVAYQ</sequence>
<proteinExistence type="predicted"/>
<organism evidence="1 2">
    <name type="scientific">Ceraceosorus bombacis</name>
    <dbReference type="NCBI Taxonomy" id="401625"/>
    <lineage>
        <taxon>Eukaryota</taxon>
        <taxon>Fungi</taxon>
        <taxon>Dikarya</taxon>
        <taxon>Basidiomycota</taxon>
        <taxon>Ustilaginomycotina</taxon>
        <taxon>Exobasidiomycetes</taxon>
        <taxon>Ceraceosorales</taxon>
        <taxon>Ceraceosoraceae</taxon>
        <taxon>Ceraceosorus</taxon>
    </lineage>
</organism>
<reference evidence="1 2" key="1">
    <citation type="submission" date="2014-09" db="EMBL/GenBank/DDBJ databases">
        <authorList>
            <person name="Magalhaes I.L.F."/>
            <person name="Oliveira U."/>
            <person name="Santos F.R."/>
            <person name="Vidigal T.H.D.A."/>
            <person name="Brescovit A.D."/>
            <person name="Santos A.J."/>
        </authorList>
    </citation>
    <scope>NUCLEOTIDE SEQUENCE [LARGE SCALE GENOMIC DNA]</scope>
</reference>